<proteinExistence type="predicted"/>
<reference evidence="2" key="2">
    <citation type="submission" date="2014-06" db="EMBL/GenBank/DDBJ databases">
        <authorList>
            <person name="Aslett M."/>
        </authorList>
    </citation>
    <scope>NUCLEOTIDE SEQUENCE</scope>
</reference>
<feature type="transmembrane region" description="Helical" evidence="1">
    <location>
        <begin position="167"/>
        <end position="186"/>
    </location>
</feature>
<organism evidence="2">
    <name type="scientific">Echinococcus granulosus</name>
    <name type="common">Hydatid tapeworm</name>
    <dbReference type="NCBI Taxonomy" id="6210"/>
    <lineage>
        <taxon>Eukaryota</taxon>
        <taxon>Metazoa</taxon>
        <taxon>Spiralia</taxon>
        <taxon>Lophotrochozoa</taxon>
        <taxon>Platyhelminthes</taxon>
        <taxon>Cestoda</taxon>
        <taxon>Eucestoda</taxon>
        <taxon>Cyclophyllidea</taxon>
        <taxon>Taeniidae</taxon>
        <taxon>Echinococcus</taxon>
        <taxon>Echinococcus granulosus group</taxon>
    </lineage>
</organism>
<dbReference type="WBParaSite" id="EgrG_002058300">
    <property type="protein sequence ID" value="EgrG_002058300"/>
    <property type="gene ID" value="EgrG_002058300"/>
</dbReference>
<reference evidence="2 3" key="1">
    <citation type="journal article" date="2013" name="Nature">
        <title>The genomes of four tapeworm species reveal adaptations to parasitism.</title>
        <authorList>
            <person name="Tsai I.J."/>
            <person name="Zarowiecki M."/>
            <person name="Holroyd N."/>
            <person name="Garciarrubio A."/>
            <person name="Sanchez-Flores A."/>
            <person name="Brooks K.L."/>
            <person name="Tracey A."/>
            <person name="Bobes R.J."/>
            <person name="Fragoso G."/>
            <person name="Sciutto E."/>
            <person name="Aslett M."/>
            <person name="Beasley H."/>
            <person name="Bennett H.M."/>
            <person name="Cai J."/>
            <person name="Camicia F."/>
            <person name="Clark R."/>
            <person name="Cucher M."/>
            <person name="De Silva N."/>
            <person name="Day T.A."/>
            <person name="Deplazes P."/>
            <person name="Estrada K."/>
            <person name="Fernandez C."/>
            <person name="Holland P.W."/>
            <person name="Hou J."/>
            <person name="Hu S."/>
            <person name="Huckvale T."/>
            <person name="Hung S.S."/>
            <person name="Kamenetzky L."/>
            <person name="Keane J.A."/>
            <person name="Kiss F."/>
            <person name="Koziol U."/>
            <person name="Lambert O."/>
            <person name="Liu K."/>
            <person name="Luo X."/>
            <person name="Luo Y."/>
            <person name="Macchiaroli N."/>
            <person name="Nichol S."/>
            <person name="Paps J."/>
            <person name="Parkinson J."/>
            <person name="Pouchkina-Stantcheva N."/>
            <person name="Riddiford N."/>
            <person name="Rosenzvit M."/>
            <person name="Salinas G."/>
            <person name="Wasmuth J.D."/>
            <person name="Zamanian M."/>
            <person name="Zheng Y."/>
            <person name="Cai X."/>
            <person name="Soberon X."/>
            <person name="Olson P.D."/>
            <person name="Laclette J.P."/>
            <person name="Brehm K."/>
            <person name="Berriman M."/>
            <person name="Garciarrubio A."/>
            <person name="Bobes R.J."/>
            <person name="Fragoso G."/>
            <person name="Sanchez-Flores A."/>
            <person name="Estrada K."/>
            <person name="Cevallos M.A."/>
            <person name="Morett E."/>
            <person name="Gonzalez V."/>
            <person name="Portillo T."/>
            <person name="Ochoa-Leyva A."/>
            <person name="Jose M.V."/>
            <person name="Sciutto E."/>
            <person name="Landa A."/>
            <person name="Jimenez L."/>
            <person name="Valdes V."/>
            <person name="Carrero J.C."/>
            <person name="Larralde C."/>
            <person name="Morales-Montor J."/>
            <person name="Limon-Lason J."/>
            <person name="Soberon X."/>
            <person name="Laclette J.P."/>
        </authorList>
    </citation>
    <scope>NUCLEOTIDE SEQUENCE [LARGE SCALE GENOMIC DNA]</scope>
</reference>
<evidence type="ECO:0000256" key="1">
    <source>
        <dbReference type="SAM" id="Phobius"/>
    </source>
</evidence>
<keyword evidence="1" id="KW-1133">Transmembrane helix</keyword>
<evidence type="ECO:0000313" key="2">
    <source>
        <dbReference type="EMBL" id="CDS25082.1"/>
    </source>
</evidence>
<evidence type="ECO:0000313" key="3">
    <source>
        <dbReference type="Proteomes" id="UP000492820"/>
    </source>
</evidence>
<evidence type="ECO:0000313" key="4">
    <source>
        <dbReference type="WBParaSite" id="EgrG_002058300"/>
    </source>
</evidence>
<protein>
    <submittedName>
        <fullName evidence="4">GP46-like surface antigen</fullName>
    </submittedName>
</protein>
<sequence length="199" mass="22786">MAFIRSSLDGANTTRCFNYIINGSRWKGSGCRLMMLRMQNNLIACIVIVFLCIISSIIVGAVSVLARMVPAAMVNLLHHCGRRRRPRSHGARNHGMFIIFTNCIEHIKVNHMQYKWEPCYPIVNLPAAHIKVNHMQWKWGPCYPIVNLPADLYDPTLIRVEYGWSVYANWIVVGVFLASACVWFVLKQFLYVETAKAMI</sequence>
<dbReference type="AlphaFoldDB" id="A0A068X2Q3"/>
<reference evidence="4" key="3">
    <citation type="submission" date="2020-10" db="UniProtKB">
        <authorList>
            <consortium name="WormBaseParasite"/>
        </authorList>
    </citation>
    <scope>IDENTIFICATION</scope>
</reference>
<keyword evidence="1" id="KW-0812">Transmembrane</keyword>
<dbReference type="OrthoDB" id="6241035at2759"/>
<gene>
    <name evidence="2" type="ORF">EgrG_002058300</name>
</gene>
<dbReference type="EMBL" id="LK028710">
    <property type="protein sequence ID" value="CDS25082.1"/>
    <property type="molecule type" value="Genomic_DNA"/>
</dbReference>
<name>A0A068X2Q3_ECHGR</name>
<keyword evidence="1" id="KW-0472">Membrane</keyword>
<feature type="transmembrane region" description="Helical" evidence="1">
    <location>
        <begin position="42"/>
        <end position="66"/>
    </location>
</feature>
<accession>A0A068X2Q3</accession>
<dbReference type="Proteomes" id="UP000492820">
    <property type="component" value="Unassembled WGS sequence"/>
</dbReference>